<organism evidence="2 3">
    <name type="scientific">Albula glossodonta</name>
    <name type="common">roundjaw bonefish</name>
    <dbReference type="NCBI Taxonomy" id="121402"/>
    <lineage>
        <taxon>Eukaryota</taxon>
        <taxon>Metazoa</taxon>
        <taxon>Chordata</taxon>
        <taxon>Craniata</taxon>
        <taxon>Vertebrata</taxon>
        <taxon>Euteleostomi</taxon>
        <taxon>Actinopterygii</taxon>
        <taxon>Neopterygii</taxon>
        <taxon>Teleostei</taxon>
        <taxon>Albuliformes</taxon>
        <taxon>Albulidae</taxon>
        <taxon>Albula</taxon>
    </lineage>
</organism>
<keyword evidence="3" id="KW-1185">Reference proteome</keyword>
<feature type="region of interest" description="Disordered" evidence="1">
    <location>
        <begin position="1"/>
        <end position="51"/>
    </location>
</feature>
<dbReference type="AlphaFoldDB" id="A0A8T2NHH4"/>
<evidence type="ECO:0000313" key="2">
    <source>
        <dbReference type="EMBL" id="KAG9339865.1"/>
    </source>
</evidence>
<sequence>MPRTSPRQRQWQQRGAWWKGDPSVKPTQTPPPPPPPPPPPTPPPPLLGLVTVGRSHTEPVVVETGGSDTAATAANQR</sequence>
<comment type="caution">
    <text evidence="2">The sequence shown here is derived from an EMBL/GenBank/DDBJ whole genome shotgun (WGS) entry which is preliminary data.</text>
</comment>
<dbReference type="Proteomes" id="UP000824540">
    <property type="component" value="Unassembled WGS sequence"/>
</dbReference>
<accession>A0A8T2NHH4</accession>
<name>A0A8T2NHH4_9TELE</name>
<reference evidence="2" key="1">
    <citation type="thesis" date="2021" institute="BYU ScholarsArchive" country="Provo, UT, USA">
        <title>Applications of and Algorithms for Genome Assembly and Genomic Analyses with an Emphasis on Marine Teleosts.</title>
        <authorList>
            <person name="Pickett B.D."/>
        </authorList>
    </citation>
    <scope>NUCLEOTIDE SEQUENCE</scope>
    <source>
        <strain evidence="2">HI-2016</strain>
    </source>
</reference>
<feature type="compositionally biased region" description="Low complexity" evidence="1">
    <location>
        <begin position="7"/>
        <end position="18"/>
    </location>
</feature>
<proteinExistence type="predicted"/>
<gene>
    <name evidence="2" type="ORF">JZ751_022370</name>
</gene>
<evidence type="ECO:0000256" key="1">
    <source>
        <dbReference type="SAM" id="MobiDB-lite"/>
    </source>
</evidence>
<dbReference type="EMBL" id="JAFBMS010000049">
    <property type="protein sequence ID" value="KAG9339865.1"/>
    <property type="molecule type" value="Genomic_DNA"/>
</dbReference>
<evidence type="ECO:0000313" key="3">
    <source>
        <dbReference type="Proteomes" id="UP000824540"/>
    </source>
</evidence>
<feature type="compositionally biased region" description="Pro residues" evidence="1">
    <location>
        <begin position="28"/>
        <end position="46"/>
    </location>
</feature>
<protein>
    <submittedName>
        <fullName evidence="2">Uncharacterized protein</fullName>
    </submittedName>
</protein>